<evidence type="ECO:0000313" key="2">
    <source>
        <dbReference type="Proteomes" id="UP001219934"/>
    </source>
</evidence>
<dbReference type="Proteomes" id="UP001219934">
    <property type="component" value="Unassembled WGS sequence"/>
</dbReference>
<name>A0AAD6FTH1_9TELE</name>
<protein>
    <submittedName>
        <fullName evidence="1">Uncharacterized protein</fullName>
    </submittedName>
</protein>
<dbReference type="AlphaFoldDB" id="A0AAD6FTH1"/>
<dbReference type="EMBL" id="JAPTMU010000002">
    <property type="protein sequence ID" value="KAJ4947353.1"/>
    <property type="molecule type" value="Genomic_DNA"/>
</dbReference>
<feature type="non-terminal residue" evidence="1">
    <location>
        <position position="114"/>
    </location>
</feature>
<feature type="non-terminal residue" evidence="1">
    <location>
        <position position="1"/>
    </location>
</feature>
<proteinExistence type="predicted"/>
<sequence>GLVVLKDTVGKARSLSNAHLPLPLTMEYCYQAEGLQLLSAVSSYPLSTELFYRSISTQCSSPSLFCPAVEKWFGCEQHPGLAPVWSPSAPSCYLLLTAAGTDRTPACSPSPASS</sequence>
<organism evidence="1 2">
    <name type="scientific">Pogonophryne albipinna</name>
    <dbReference type="NCBI Taxonomy" id="1090488"/>
    <lineage>
        <taxon>Eukaryota</taxon>
        <taxon>Metazoa</taxon>
        <taxon>Chordata</taxon>
        <taxon>Craniata</taxon>
        <taxon>Vertebrata</taxon>
        <taxon>Euteleostomi</taxon>
        <taxon>Actinopterygii</taxon>
        <taxon>Neopterygii</taxon>
        <taxon>Teleostei</taxon>
        <taxon>Neoteleostei</taxon>
        <taxon>Acanthomorphata</taxon>
        <taxon>Eupercaria</taxon>
        <taxon>Perciformes</taxon>
        <taxon>Notothenioidei</taxon>
        <taxon>Pogonophryne</taxon>
    </lineage>
</organism>
<evidence type="ECO:0000313" key="1">
    <source>
        <dbReference type="EMBL" id="KAJ4947353.1"/>
    </source>
</evidence>
<keyword evidence="2" id="KW-1185">Reference proteome</keyword>
<gene>
    <name evidence="1" type="ORF">JOQ06_009389</name>
</gene>
<comment type="caution">
    <text evidence="1">The sequence shown here is derived from an EMBL/GenBank/DDBJ whole genome shotgun (WGS) entry which is preliminary data.</text>
</comment>
<reference evidence="1" key="1">
    <citation type="submission" date="2022-11" db="EMBL/GenBank/DDBJ databases">
        <title>Chromosome-level genome of Pogonophryne albipinna.</title>
        <authorList>
            <person name="Jo E."/>
        </authorList>
    </citation>
    <scope>NUCLEOTIDE SEQUENCE</scope>
    <source>
        <strain evidence="1">SGF0006</strain>
        <tissue evidence="1">Muscle</tissue>
    </source>
</reference>
<accession>A0AAD6FTH1</accession>